<sequence>MTTTKAGSGVKTPSIVTDQYLGVAGGPNPLPRRYNVYRRCPGSSSRPIIAGSAPRVANNAVNAGLDRRSGTGGSAASTRNTVRRDGRSPPSSHRHPKRQASRPMPPHSDHPPMSPIPQRGHAGGKHLLQPFTPHRSSRSRQTVRQARPQASLPPQIGVSFSQILRIRSNEHSLGGIALATDALATRAGVRLPCQLQTIAPPARRSRFPQTPARHGRATAPPSRLCPHAFCHETSRHK</sequence>
<dbReference type="AlphaFoldDB" id="A0A370GA81"/>
<feature type="region of interest" description="Disordered" evidence="1">
    <location>
        <begin position="1"/>
        <end position="152"/>
    </location>
</feature>
<dbReference type="Proteomes" id="UP000254958">
    <property type="component" value="Unassembled WGS sequence"/>
</dbReference>
<reference evidence="2 3" key="1">
    <citation type="submission" date="2018-07" db="EMBL/GenBank/DDBJ databases">
        <title>Genomic Encyclopedia of Type Strains, Phase IV (KMG-IV): sequencing the most valuable type-strain genomes for metagenomic binning, comparative biology and taxonomic classification.</title>
        <authorList>
            <person name="Goeker M."/>
        </authorList>
    </citation>
    <scope>NUCLEOTIDE SEQUENCE [LARGE SCALE GENOMIC DNA]</scope>
    <source>
        <strain evidence="2 3">DSM 5603</strain>
    </source>
</reference>
<evidence type="ECO:0000256" key="1">
    <source>
        <dbReference type="SAM" id="MobiDB-lite"/>
    </source>
</evidence>
<accession>A0A370GA81</accession>
<dbReference type="EMBL" id="QQAW01000001">
    <property type="protein sequence ID" value="RDI40752.1"/>
    <property type="molecule type" value="Genomic_DNA"/>
</dbReference>
<evidence type="ECO:0000313" key="3">
    <source>
        <dbReference type="Proteomes" id="UP000254958"/>
    </source>
</evidence>
<name>A0A370GA81_GLULI</name>
<gene>
    <name evidence="2" type="ORF">C7453_101551</name>
</gene>
<proteinExistence type="predicted"/>
<evidence type="ECO:0000313" key="2">
    <source>
        <dbReference type="EMBL" id="RDI40752.1"/>
    </source>
</evidence>
<organism evidence="2 3">
    <name type="scientific">Gluconacetobacter liquefaciens</name>
    <name type="common">Acetobacter liquefaciens</name>
    <dbReference type="NCBI Taxonomy" id="89584"/>
    <lineage>
        <taxon>Bacteria</taxon>
        <taxon>Pseudomonadati</taxon>
        <taxon>Pseudomonadota</taxon>
        <taxon>Alphaproteobacteria</taxon>
        <taxon>Acetobacterales</taxon>
        <taxon>Acetobacteraceae</taxon>
        <taxon>Gluconacetobacter</taxon>
    </lineage>
</organism>
<keyword evidence="3" id="KW-1185">Reference proteome</keyword>
<protein>
    <submittedName>
        <fullName evidence="2">Uncharacterized protein</fullName>
    </submittedName>
</protein>
<comment type="caution">
    <text evidence="2">The sequence shown here is derived from an EMBL/GenBank/DDBJ whole genome shotgun (WGS) entry which is preliminary data.</text>
</comment>